<sequence length="228" mass="25086">MVVERRLPPRLSVYDLPDLLTCVRSRRGGAGRSPRHTSAGSGVRAGRFVSWEGDHEPVDKLERRLIHLIMVAAANPAGEPFRKRIVARSSIPKRLRVHPQGGPVFELVPGPAAVGRRRGAVRRHRIRGPASRSTRLSKGRSCSCRRRRNSRSCRYGRNTADLDPARFRYRAGAVRLRENIRCAACSSSGRSDDGWTMVVLHPGGLSASGFEACQHLLECGLVGPDEGV</sequence>
<organism evidence="1 2">
    <name type="scientific">Rhodococcus jostii (strain RHA1)</name>
    <dbReference type="NCBI Taxonomy" id="101510"/>
    <lineage>
        <taxon>Bacteria</taxon>
        <taxon>Bacillati</taxon>
        <taxon>Actinomycetota</taxon>
        <taxon>Actinomycetes</taxon>
        <taxon>Mycobacteriales</taxon>
        <taxon>Nocardiaceae</taxon>
        <taxon>Rhodococcus</taxon>
    </lineage>
</organism>
<reference evidence="2" key="1">
    <citation type="journal article" date="2006" name="Proc. Natl. Acad. Sci. U.S.A.">
        <title>The complete genome of Rhodococcus sp. RHA1 provides insights into a catabolic powerhouse.</title>
        <authorList>
            <person name="McLeod M.P."/>
            <person name="Warren R.L."/>
            <person name="Hsiao W.W.L."/>
            <person name="Araki N."/>
            <person name="Myhre M."/>
            <person name="Fernandes C."/>
            <person name="Miyazawa D."/>
            <person name="Wong W."/>
            <person name="Lillquist A.L."/>
            <person name="Wang D."/>
            <person name="Dosanjh M."/>
            <person name="Hara H."/>
            <person name="Petrescu A."/>
            <person name="Morin R.D."/>
            <person name="Yang G."/>
            <person name="Stott J.M."/>
            <person name="Schein J.E."/>
            <person name="Shin H."/>
            <person name="Smailus D."/>
            <person name="Siddiqui A.S."/>
            <person name="Marra M.A."/>
            <person name="Jones S.J.M."/>
            <person name="Holt R."/>
            <person name="Brinkman F.S.L."/>
            <person name="Miyauchi K."/>
            <person name="Fukuda M."/>
            <person name="Davies J.E."/>
            <person name="Mohn W.W."/>
            <person name="Eltis L.D."/>
        </authorList>
    </citation>
    <scope>NUCLEOTIDE SEQUENCE [LARGE SCALE GENOMIC DNA]</scope>
    <source>
        <strain evidence="2">RHA1</strain>
    </source>
</reference>
<evidence type="ECO:0000313" key="1">
    <source>
        <dbReference type="EMBL" id="ABG94577.1"/>
    </source>
</evidence>
<dbReference type="EMBL" id="CP000431">
    <property type="protein sequence ID" value="ABG94577.1"/>
    <property type="molecule type" value="Genomic_DNA"/>
</dbReference>
<dbReference type="KEGG" id="rha:RHA1_ro02772"/>
<dbReference type="HOGENOM" id="CLU_1214051_0_0_11"/>
<accession>Q0SD09</accession>
<dbReference type="AlphaFoldDB" id="Q0SD09"/>
<dbReference type="Proteomes" id="UP000008710">
    <property type="component" value="Chromosome"/>
</dbReference>
<proteinExistence type="predicted"/>
<evidence type="ECO:0000313" key="2">
    <source>
        <dbReference type="Proteomes" id="UP000008710"/>
    </source>
</evidence>
<name>Q0SD09_RHOJR</name>
<gene>
    <name evidence="1" type="ordered locus">RHA1_ro02772</name>
</gene>
<protein>
    <submittedName>
        <fullName evidence="1">Uncharacterized protein</fullName>
    </submittedName>
</protein>